<dbReference type="eggNOG" id="KOG2519">
    <property type="taxonomic scope" value="Eukaryota"/>
</dbReference>
<keyword evidence="7 16" id="KW-0378">Hydrolase</keyword>
<comment type="subcellular location">
    <subcellularLocation>
        <location evidence="16">Nucleus</location>
        <location evidence="16">Nucleolus</location>
    </subcellularLocation>
    <subcellularLocation>
        <location evidence="16">Nucleus</location>
        <location evidence="16">Nucleoplasm</location>
    </subcellularLocation>
    <subcellularLocation>
        <location evidence="16">Mitochondrion</location>
    </subcellularLocation>
    <text evidence="16">Resides mostly in the nucleoli and relocalizes to the nucleoplasm upon DNA damage.</text>
</comment>
<dbReference type="GO" id="GO:0043137">
    <property type="term" value="P:DNA replication, removal of RNA primer"/>
    <property type="evidence" value="ECO:0007669"/>
    <property type="project" value="UniProtKB-UniRule"/>
</dbReference>
<evidence type="ECO:0000256" key="13">
    <source>
        <dbReference type="ARBA" id="ARBA00029382"/>
    </source>
</evidence>
<dbReference type="InterPro" id="IPR008918">
    <property type="entry name" value="HhH2"/>
</dbReference>
<dbReference type="GO" id="GO:0005654">
    <property type="term" value="C:nucleoplasm"/>
    <property type="evidence" value="ECO:0007669"/>
    <property type="project" value="UniProtKB-SubCell"/>
</dbReference>
<evidence type="ECO:0000256" key="11">
    <source>
        <dbReference type="ARBA" id="ARBA00023204"/>
    </source>
</evidence>
<dbReference type="SMART" id="SM00279">
    <property type="entry name" value="HhH2"/>
    <property type="match status" value="1"/>
</dbReference>
<dbReference type="Pfam" id="PF00867">
    <property type="entry name" value="XPG_I"/>
    <property type="match status" value="1"/>
</dbReference>
<dbReference type="CDD" id="cd09867">
    <property type="entry name" value="PIN_FEN1"/>
    <property type="match status" value="1"/>
</dbReference>
<dbReference type="HAMAP" id="MF_00614">
    <property type="entry name" value="Fen"/>
    <property type="match status" value="1"/>
</dbReference>
<dbReference type="InterPro" id="IPR006086">
    <property type="entry name" value="XPG-I_dom"/>
</dbReference>
<comment type="cofactor">
    <cofactor evidence="16">
        <name>Mg(2+)</name>
        <dbReference type="ChEBI" id="CHEBI:18420"/>
    </cofactor>
    <text evidence="16">Binds 2 magnesium ions per subunit. They probably participate in the reaction catalyzed by the enzyme. May bind an additional third magnesium ion after substrate binding.</text>
</comment>
<feature type="domain" description="XPG-I" evidence="18">
    <location>
        <begin position="148"/>
        <end position="220"/>
    </location>
</feature>
<dbReference type="GO" id="GO:0006284">
    <property type="term" value="P:base-excision repair"/>
    <property type="evidence" value="ECO:0007669"/>
    <property type="project" value="UniProtKB-UniRule"/>
</dbReference>
<comment type="subunit">
    <text evidence="15">Interacts with PCNA1 and PCNA2. Three molecules of FEN1 bind to one PCNA trimer with each molecule binding to one PCNA monomer. PCNA stimulates the nuclease activity without altering cleavage specificity.</text>
</comment>
<dbReference type="OrthoDB" id="1937206at2759"/>
<keyword evidence="4 16" id="KW-0479">Metal-binding</keyword>
<evidence type="ECO:0000256" key="9">
    <source>
        <dbReference type="ARBA" id="ARBA00022842"/>
    </source>
</evidence>
<dbReference type="SMART" id="SM00484">
    <property type="entry name" value="XPGI"/>
    <property type="match status" value="1"/>
</dbReference>
<evidence type="ECO:0000256" key="15">
    <source>
        <dbReference type="ARBA" id="ARBA00063178"/>
    </source>
</evidence>
<dbReference type="PRINTS" id="PR00853">
    <property type="entry name" value="XPGRADSUPER"/>
</dbReference>
<keyword evidence="21" id="KW-1185">Reference proteome</keyword>
<evidence type="ECO:0000256" key="1">
    <source>
        <dbReference type="ARBA" id="ARBA00022553"/>
    </source>
</evidence>
<dbReference type="FunFam" id="3.40.50.1010:FF:000016">
    <property type="entry name" value="Flap endonuclease 1"/>
    <property type="match status" value="1"/>
</dbReference>
<dbReference type="Gene3D" id="1.10.150.20">
    <property type="entry name" value="5' to 3' exonuclease, C-terminal subdomain"/>
    <property type="match status" value="1"/>
</dbReference>
<keyword evidence="12 16" id="KW-0539">Nucleus</keyword>
<reference evidence="20 21" key="1">
    <citation type="submission" date="2010-05" db="EMBL/GenBank/DDBJ databases">
        <title>The Genome Sequence of Thecamonas trahens ATCC 50062.</title>
        <authorList>
            <consortium name="The Broad Institute Genome Sequencing Platform"/>
            <person name="Russ C."/>
            <person name="Cuomo C."/>
            <person name="Shea T."/>
            <person name="Young S.K."/>
            <person name="Zeng Q."/>
            <person name="Koehrsen M."/>
            <person name="Haas B."/>
            <person name="Borodovsky M."/>
            <person name="Guigo R."/>
            <person name="Alvarado L."/>
            <person name="Berlin A."/>
            <person name="Bochicchio J."/>
            <person name="Borenstein D."/>
            <person name="Chapman S."/>
            <person name="Chen Z."/>
            <person name="Freedman E."/>
            <person name="Gellesch M."/>
            <person name="Goldberg J."/>
            <person name="Griggs A."/>
            <person name="Gujja S."/>
            <person name="Heilman E."/>
            <person name="Heiman D."/>
            <person name="Hepburn T."/>
            <person name="Howarth C."/>
            <person name="Jen D."/>
            <person name="Larson L."/>
            <person name="Mehta T."/>
            <person name="Park D."/>
            <person name="Pearson M."/>
            <person name="Roberts A."/>
            <person name="Saif S."/>
            <person name="Shenoy N."/>
            <person name="Sisk P."/>
            <person name="Stolte C."/>
            <person name="Sykes S."/>
            <person name="Thomson T."/>
            <person name="Walk T."/>
            <person name="White J."/>
            <person name="Yandava C."/>
            <person name="Burger G."/>
            <person name="Gray M.W."/>
            <person name="Holland P.W.H."/>
            <person name="King N."/>
            <person name="Lang F.B.F."/>
            <person name="Roger A.J."/>
            <person name="Ruiz-Trillo I."/>
            <person name="Lander E."/>
            <person name="Nusbaum C."/>
        </authorList>
    </citation>
    <scope>NUCLEOTIDE SEQUENCE [LARGE SCALE GENOMIC DNA]</scope>
    <source>
        <strain evidence="20 21">ATCC 50062</strain>
    </source>
</reference>
<dbReference type="EC" id="3.1.-.-" evidence="16"/>
<dbReference type="InterPro" id="IPR029060">
    <property type="entry name" value="PIN-like_dom_sf"/>
</dbReference>
<dbReference type="Pfam" id="PF00752">
    <property type="entry name" value="XPG_N"/>
    <property type="match status" value="1"/>
</dbReference>
<dbReference type="GO" id="GO:0000287">
    <property type="term" value="F:magnesium ion binding"/>
    <property type="evidence" value="ECO:0007669"/>
    <property type="project" value="UniProtKB-UniRule"/>
</dbReference>
<dbReference type="FunFam" id="1.10.150.20:FF:000009">
    <property type="entry name" value="Flap endonuclease 1"/>
    <property type="match status" value="1"/>
</dbReference>
<dbReference type="Proteomes" id="UP000054408">
    <property type="component" value="Unassembled WGS sequence"/>
</dbReference>
<evidence type="ECO:0000256" key="8">
    <source>
        <dbReference type="ARBA" id="ARBA00022839"/>
    </source>
</evidence>
<dbReference type="OMA" id="MGIPWVQ"/>
<dbReference type="GO" id="GO:0005730">
    <property type="term" value="C:nucleolus"/>
    <property type="evidence" value="ECO:0007669"/>
    <property type="project" value="UniProtKB-SubCell"/>
</dbReference>
<evidence type="ECO:0000256" key="5">
    <source>
        <dbReference type="ARBA" id="ARBA00022759"/>
    </source>
</evidence>
<keyword evidence="11 16" id="KW-0234">DNA repair</keyword>
<dbReference type="GO" id="GO:0005739">
    <property type="term" value="C:mitochondrion"/>
    <property type="evidence" value="ECO:0007669"/>
    <property type="project" value="UniProtKB-SubCell"/>
</dbReference>
<keyword evidence="8 16" id="KW-0269">Exonuclease</keyword>
<dbReference type="InterPro" id="IPR006084">
    <property type="entry name" value="XPG/Rad2"/>
</dbReference>
<dbReference type="GeneID" id="25561776"/>
<dbReference type="PROSITE" id="PS00841">
    <property type="entry name" value="XPG_1"/>
    <property type="match status" value="1"/>
</dbReference>
<dbReference type="PANTHER" id="PTHR11081:SF9">
    <property type="entry name" value="FLAP ENDONUCLEASE 1"/>
    <property type="match status" value="1"/>
</dbReference>
<name>A0A0L0DWY4_THETB</name>
<dbReference type="SMART" id="SM00485">
    <property type="entry name" value="XPGN"/>
    <property type="match status" value="1"/>
</dbReference>
<dbReference type="InterPro" id="IPR006085">
    <property type="entry name" value="XPG_DNA_repair_N"/>
</dbReference>
<evidence type="ECO:0000313" key="21">
    <source>
        <dbReference type="Proteomes" id="UP000054408"/>
    </source>
</evidence>
<dbReference type="SUPFAM" id="SSF47807">
    <property type="entry name" value="5' to 3' exonuclease, C-terminal subdomain"/>
    <property type="match status" value="1"/>
</dbReference>
<dbReference type="GO" id="GO:0008409">
    <property type="term" value="F:5'-3' exonuclease activity"/>
    <property type="evidence" value="ECO:0007669"/>
    <property type="project" value="UniProtKB-UniRule"/>
</dbReference>
<dbReference type="RefSeq" id="XP_013761097.1">
    <property type="nucleotide sequence ID" value="XM_013905643.1"/>
</dbReference>
<evidence type="ECO:0000256" key="2">
    <source>
        <dbReference type="ARBA" id="ARBA00022705"/>
    </source>
</evidence>
<dbReference type="CDD" id="cd09907">
    <property type="entry name" value="H3TH_FEN1-Euk"/>
    <property type="match status" value="1"/>
</dbReference>
<accession>A0A0L0DWY4</accession>
<dbReference type="PANTHER" id="PTHR11081">
    <property type="entry name" value="FLAP ENDONUCLEASE FAMILY MEMBER"/>
    <property type="match status" value="1"/>
</dbReference>
<keyword evidence="1 16" id="KW-0597">Phosphoprotein</keyword>
<dbReference type="STRING" id="461836.A0A0L0DWY4"/>
<evidence type="ECO:0000256" key="16">
    <source>
        <dbReference type="HAMAP-Rule" id="MF_03140"/>
    </source>
</evidence>
<dbReference type="AlphaFoldDB" id="A0A0L0DWY4"/>
<dbReference type="Gene3D" id="3.40.50.1010">
    <property type="entry name" value="5'-nuclease"/>
    <property type="match status" value="1"/>
</dbReference>
<dbReference type="GO" id="GO:0017108">
    <property type="term" value="F:5'-flap endonuclease activity"/>
    <property type="evidence" value="ECO:0007669"/>
    <property type="project" value="UniProtKB-UniRule"/>
</dbReference>
<evidence type="ECO:0000256" key="3">
    <source>
        <dbReference type="ARBA" id="ARBA00022722"/>
    </source>
</evidence>
<feature type="region of interest" description="Disordered" evidence="17">
    <location>
        <begin position="362"/>
        <end position="387"/>
    </location>
</feature>
<evidence type="ECO:0000256" key="10">
    <source>
        <dbReference type="ARBA" id="ARBA00023128"/>
    </source>
</evidence>
<keyword evidence="5 16" id="KW-0255">Endonuclease</keyword>
<feature type="domain" description="XPG N-terminal" evidence="19">
    <location>
        <begin position="1"/>
        <end position="109"/>
    </location>
</feature>
<comment type="function">
    <text evidence="13 16">Structure-specific nuclease with 5'-flap endonuclease and 5'-3' exonuclease activities involved in DNA replication and repair. During DNA replication, cleaves the 5'-overhanging flap structure that is generated by displacement synthesis when DNA polymerase encounters the 5'-end of a downstream Okazaki fragment. It enters the flap from the 5'-end and then tracks to cleave the flap base, leaving a nick for ligation. Also involved in the long patch base excision repair (LP-BER) pathway, by cleaving within the apurinic/apyrimidinic (AP) site-terminated flap. Acts as a genome stabilization factor that prevents flaps from equilibrating into structures that lead to duplications and deletions. Also possesses 5'-3' exonuclease activity on nicked or gapped double-stranded DNA, and exhibits RNase H activity. Also involved in replication and repair of rDNA and in repairing mitochondrial DNA.</text>
</comment>
<evidence type="ECO:0000256" key="4">
    <source>
        <dbReference type="ARBA" id="ARBA00022723"/>
    </source>
</evidence>
<dbReference type="InterPro" id="IPR036279">
    <property type="entry name" value="5-3_exonuclease_C_sf"/>
</dbReference>
<dbReference type="SUPFAM" id="SSF88723">
    <property type="entry name" value="PIN domain-like"/>
    <property type="match status" value="1"/>
</dbReference>
<evidence type="ECO:0000313" key="20">
    <source>
        <dbReference type="EMBL" id="KNC56053.1"/>
    </source>
</evidence>
<keyword evidence="6 16" id="KW-0227">DNA damage</keyword>
<evidence type="ECO:0000259" key="18">
    <source>
        <dbReference type="SMART" id="SM00484"/>
    </source>
</evidence>
<evidence type="ECO:0000256" key="14">
    <source>
        <dbReference type="ARBA" id="ARBA00034726"/>
    </source>
</evidence>
<feature type="compositionally biased region" description="Basic residues" evidence="17">
    <location>
        <begin position="373"/>
        <end position="387"/>
    </location>
</feature>
<gene>
    <name evidence="20" type="ORF">AMSG_02065</name>
</gene>
<evidence type="ECO:0000256" key="7">
    <source>
        <dbReference type="ARBA" id="ARBA00022801"/>
    </source>
</evidence>
<evidence type="ECO:0000256" key="6">
    <source>
        <dbReference type="ARBA" id="ARBA00022763"/>
    </source>
</evidence>
<dbReference type="GO" id="GO:0003677">
    <property type="term" value="F:DNA binding"/>
    <property type="evidence" value="ECO:0007669"/>
    <property type="project" value="UniProtKB-UniRule"/>
</dbReference>
<protein>
    <recommendedName>
        <fullName evidence="16">Flap endonuclease 1</fullName>
        <shortName evidence="16">FEN-1</shortName>
        <ecNumber evidence="16">3.1.-.-</ecNumber>
    </recommendedName>
    <alternativeName>
        <fullName evidence="16">Flap structure-specific endonuclease 1</fullName>
    </alternativeName>
</protein>
<proteinExistence type="inferred from homology"/>
<dbReference type="InterPro" id="IPR019974">
    <property type="entry name" value="XPG_CS"/>
</dbReference>
<sequence length="387" mass="42843">MGIKGLTRLISDNAPEAITYKKIGAYQGRRIAIDASMSIYQFMIAVRPGMDGMMLTDASGAETSHLVGLLYRTIRLMMMGIKPLYVFDGKPPEMKSEELVKRREARAKAEAELLKATKADDAEAIEKFSKRTLRVTKEHMAECQRLLTLMGVPWIEAPSEAEAQCAALAKAGKVFAAGSEDTDTLTFGSPILLRNLTASAARKLDIMELDLERALQGLGLTMAQFIDVCILCGCDYCDSIRGIGPVRALQFIKQYGSIEGMLEKIDTTKYVVPDNWNFAVARRLFTDPDVMPADQVDLKANAEAGLDETGLMQYLVEEKGFDTVRISRAVQKIKDIRKKAKGSQTHLDSFFGRPTVIVNQNRKRKAIADAKAKRAGKKRKGNGKPRR</sequence>
<evidence type="ECO:0000256" key="12">
    <source>
        <dbReference type="ARBA" id="ARBA00023242"/>
    </source>
</evidence>
<keyword evidence="3 16" id="KW-0540">Nuclease</keyword>
<keyword evidence="9 16" id="KW-0460">Magnesium</keyword>
<comment type="similarity">
    <text evidence="14 16">Belongs to the XPG/RAD2 endonuclease family. FEN1 subfamily.</text>
</comment>
<evidence type="ECO:0000256" key="17">
    <source>
        <dbReference type="SAM" id="MobiDB-lite"/>
    </source>
</evidence>
<keyword evidence="10 16" id="KW-0496">Mitochondrion</keyword>
<evidence type="ECO:0000259" key="19">
    <source>
        <dbReference type="SMART" id="SM00485"/>
    </source>
</evidence>
<dbReference type="EMBL" id="GL349440">
    <property type="protein sequence ID" value="KNC56053.1"/>
    <property type="molecule type" value="Genomic_DNA"/>
</dbReference>
<dbReference type="InterPro" id="IPR023426">
    <property type="entry name" value="Flap_endonuc"/>
</dbReference>
<keyword evidence="2 16" id="KW-0235">DNA replication</keyword>
<organism evidence="20 21">
    <name type="scientific">Thecamonas trahens ATCC 50062</name>
    <dbReference type="NCBI Taxonomy" id="461836"/>
    <lineage>
        <taxon>Eukaryota</taxon>
        <taxon>Apusozoa</taxon>
        <taxon>Apusomonadida</taxon>
        <taxon>Apusomonadidae</taxon>
        <taxon>Thecamonas</taxon>
    </lineage>
</organism>